<dbReference type="WBParaSite" id="PSAMB.scaffold10041size4401.g33001.t1">
    <property type="protein sequence ID" value="PSAMB.scaffold10041size4401.g33001.t1"/>
    <property type="gene ID" value="PSAMB.scaffold10041size4401.g33001"/>
</dbReference>
<evidence type="ECO:0000313" key="2">
    <source>
        <dbReference type="Proteomes" id="UP000887566"/>
    </source>
</evidence>
<sequence>MAVSMKPVVQLVKKYHNEFESTIESLRQRSAILGADTQRRACEAQTHLRHMQASLQPHLRNQQQQLAATLKDHSPVPANYSFLLETYVWTSVLLVAQSFGEMMGTYALGPLLGLVFDTAPATLLTYVLLPVLAYMHHRKKPAAQTERRFELLGLALTLGVLSGFLLSDRYLGVLPPPAFLMPLVIGISAQVMGPKVGQYRLLFLCSTVGAGAAVHVLLGIVLRQLGGTYLLFVLVSAVLAAVHMQLLLKHMIVNNRPDMIVFQLLALVTSLLVQGVLILLLGFSHGAE</sequence>
<dbReference type="AlphaFoldDB" id="A0A914UGM6"/>
<keyword evidence="1" id="KW-0472">Membrane</keyword>
<dbReference type="Proteomes" id="UP000887566">
    <property type="component" value="Unplaced"/>
</dbReference>
<dbReference type="PANTHER" id="PTHR31176:SF1">
    <property type="entry name" value="MFS DOMAIN-CONTAINING PROTEIN-RELATED"/>
    <property type="match status" value="1"/>
</dbReference>
<feature type="transmembrane region" description="Helical" evidence="1">
    <location>
        <begin position="201"/>
        <end position="222"/>
    </location>
</feature>
<feature type="transmembrane region" description="Helical" evidence="1">
    <location>
        <begin position="149"/>
        <end position="167"/>
    </location>
</feature>
<name>A0A914UGM6_9BILA</name>
<dbReference type="PANTHER" id="PTHR31176">
    <property type="entry name" value="MFS DOMAIN-CONTAINING PROTEIN-RELATED"/>
    <property type="match status" value="1"/>
</dbReference>
<evidence type="ECO:0000313" key="3">
    <source>
        <dbReference type="WBParaSite" id="PSAMB.scaffold10041size4401.g33001.t1"/>
    </source>
</evidence>
<feature type="transmembrane region" description="Helical" evidence="1">
    <location>
        <begin position="80"/>
        <end position="100"/>
    </location>
</feature>
<protein>
    <submittedName>
        <fullName evidence="3">Uncharacterized protein</fullName>
    </submittedName>
</protein>
<keyword evidence="2" id="KW-1185">Reference proteome</keyword>
<dbReference type="Pfam" id="PF05884">
    <property type="entry name" value="ZYG-11_interact"/>
    <property type="match status" value="1"/>
</dbReference>
<evidence type="ECO:0000256" key="1">
    <source>
        <dbReference type="SAM" id="Phobius"/>
    </source>
</evidence>
<organism evidence="2 3">
    <name type="scientific">Plectus sambesii</name>
    <dbReference type="NCBI Taxonomy" id="2011161"/>
    <lineage>
        <taxon>Eukaryota</taxon>
        <taxon>Metazoa</taxon>
        <taxon>Ecdysozoa</taxon>
        <taxon>Nematoda</taxon>
        <taxon>Chromadorea</taxon>
        <taxon>Plectida</taxon>
        <taxon>Plectina</taxon>
        <taxon>Plectoidea</taxon>
        <taxon>Plectidae</taxon>
        <taxon>Plectus</taxon>
    </lineage>
</organism>
<feature type="transmembrane region" description="Helical" evidence="1">
    <location>
        <begin position="260"/>
        <end position="283"/>
    </location>
</feature>
<dbReference type="InterPro" id="IPR008574">
    <property type="entry name" value="Nematodes_ZYG-11_interact"/>
</dbReference>
<reference evidence="3" key="1">
    <citation type="submission" date="2022-11" db="UniProtKB">
        <authorList>
            <consortium name="WormBaseParasite"/>
        </authorList>
    </citation>
    <scope>IDENTIFICATION</scope>
</reference>
<feature type="transmembrane region" description="Helical" evidence="1">
    <location>
        <begin position="228"/>
        <end position="248"/>
    </location>
</feature>
<keyword evidence="1" id="KW-0812">Transmembrane</keyword>
<feature type="transmembrane region" description="Helical" evidence="1">
    <location>
        <begin position="173"/>
        <end position="189"/>
    </location>
</feature>
<proteinExistence type="predicted"/>
<feature type="transmembrane region" description="Helical" evidence="1">
    <location>
        <begin position="106"/>
        <end position="129"/>
    </location>
</feature>
<keyword evidence="1" id="KW-1133">Transmembrane helix</keyword>
<accession>A0A914UGM6</accession>